<dbReference type="EMBL" id="CM023473">
    <property type="protein sequence ID" value="KAH7954495.1"/>
    <property type="molecule type" value="Genomic_DNA"/>
</dbReference>
<proteinExistence type="predicted"/>
<name>A0ACB8CZB8_DERSI</name>
<protein>
    <submittedName>
        <fullName evidence="1">Uncharacterized protein</fullName>
    </submittedName>
</protein>
<sequence length="359" mass="36378">MAFTRVASPLFLVFLATLGSGVGAEDDGPSVLRSMLAAFMKQGACGTVLPTAIIESDKEGLVKKHNELRSKVAKGDAGPAIPKATNMKKLMWDDSLAKKAQDSADKCDLVTKESGAALDAGALTGVHQNKDNGTLAENAAKVLPFSEGVLDRWFNGKSKLTAALVDNYAAQTDPDAERFAQLAFAETELVGCGFKHFKATAAAPAPTAILVCNYHPGLKTGVPVYKKGEPCSSCGDGYKCNEMKLCAKDSGDSSSTGESKAEEGGFSFLAIVGILGALVAVGGVIAGVVHMKKMHGGAAPAGDAPVAPPGGAEEGGSHEAAAGDAAGADGQKGEAGAEGEKAGEAQDAPAASQDALTKK</sequence>
<keyword evidence="2" id="KW-1185">Reference proteome</keyword>
<accession>A0ACB8CZB8</accession>
<organism evidence="1 2">
    <name type="scientific">Dermacentor silvarum</name>
    <name type="common">Tick</name>
    <dbReference type="NCBI Taxonomy" id="543639"/>
    <lineage>
        <taxon>Eukaryota</taxon>
        <taxon>Metazoa</taxon>
        <taxon>Ecdysozoa</taxon>
        <taxon>Arthropoda</taxon>
        <taxon>Chelicerata</taxon>
        <taxon>Arachnida</taxon>
        <taxon>Acari</taxon>
        <taxon>Parasitiformes</taxon>
        <taxon>Ixodida</taxon>
        <taxon>Ixodoidea</taxon>
        <taxon>Ixodidae</taxon>
        <taxon>Rhipicephalinae</taxon>
        <taxon>Dermacentor</taxon>
    </lineage>
</organism>
<gene>
    <name evidence="1" type="ORF">HPB49_019162</name>
</gene>
<reference evidence="1" key="1">
    <citation type="submission" date="2020-05" db="EMBL/GenBank/DDBJ databases">
        <title>Large-scale comparative analyses of tick genomes elucidate their genetic diversity and vector capacities.</title>
        <authorList>
            <person name="Jia N."/>
            <person name="Wang J."/>
            <person name="Shi W."/>
            <person name="Du L."/>
            <person name="Sun Y."/>
            <person name="Zhan W."/>
            <person name="Jiang J."/>
            <person name="Wang Q."/>
            <person name="Zhang B."/>
            <person name="Ji P."/>
            <person name="Sakyi L.B."/>
            <person name="Cui X."/>
            <person name="Yuan T."/>
            <person name="Jiang B."/>
            <person name="Yang W."/>
            <person name="Lam T.T.-Y."/>
            <person name="Chang Q."/>
            <person name="Ding S."/>
            <person name="Wang X."/>
            <person name="Zhu J."/>
            <person name="Ruan X."/>
            <person name="Zhao L."/>
            <person name="Wei J."/>
            <person name="Que T."/>
            <person name="Du C."/>
            <person name="Cheng J."/>
            <person name="Dai P."/>
            <person name="Han X."/>
            <person name="Huang E."/>
            <person name="Gao Y."/>
            <person name="Liu J."/>
            <person name="Shao H."/>
            <person name="Ye R."/>
            <person name="Li L."/>
            <person name="Wei W."/>
            <person name="Wang X."/>
            <person name="Wang C."/>
            <person name="Yang T."/>
            <person name="Huo Q."/>
            <person name="Li W."/>
            <person name="Guo W."/>
            <person name="Chen H."/>
            <person name="Zhou L."/>
            <person name="Ni X."/>
            <person name="Tian J."/>
            <person name="Zhou Y."/>
            <person name="Sheng Y."/>
            <person name="Liu T."/>
            <person name="Pan Y."/>
            <person name="Xia L."/>
            <person name="Li J."/>
            <person name="Zhao F."/>
            <person name="Cao W."/>
        </authorList>
    </citation>
    <scope>NUCLEOTIDE SEQUENCE</scope>
    <source>
        <strain evidence="1">Dsil-2018</strain>
    </source>
</reference>
<evidence type="ECO:0000313" key="1">
    <source>
        <dbReference type="EMBL" id="KAH7954495.1"/>
    </source>
</evidence>
<comment type="caution">
    <text evidence="1">The sequence shown here is derived from an EMBL/GenBank/DDBJ whole genome shotgun (WGS) entry which is preliminary data.</text>
</comment>
<dbReference type="Proteomes" id="UP000821865">
    <property type="component" value="Chromosome 4"/>
</dbReference>
<evidence type="ECO:0000313" key="2">
    <source>
        <dbReference type="Proteomes" id="UP000821865"/>
    </source>
</evidence>